<keyword evidence="6" id="KW-0805">Transcription regulation</keyword>
<keyword evidence="7" id="KW-0804">Transcription</keyword>
<evidence type="ECO:0000256" key="5">
    <source>
        <dbReference type="ARBA" id="ARBA00022990"/>
    </source>
</evidence>
<dbReference type="EMBL" id="KV453915">
    <property type="protein sequence ID" value="ODV77211.1"/>
    <property type="molecule type" value="Genomic_DNA"/>
</dbReference>
<dbReference type="AlphaFoldDB" id="A0A1E4SCG4"/>
<dbReference type="InterPro" id="IPR051236">
    <property type="entry name" value="HAT_RTT109-like"/>
</dbReference>
<dbReference type="Proteomes" id="UP000094285">
    <property type="component" value="Unassembled WGS sequence"/>
</dbReference>
<evidence type="ECO:0000256" key="2">
    <source>
        <dbReference type="ARBA" id="ARBA00013184"/>
    </source>
</evidence>
<organism evidence="10 11">
    <name type="scientific">Suhomyces tanzawaensis NRRL Y-17324</name>
    <dbReference type="NCBI Taxonomy" id="984487"/>
    <lineage>
        <taxon>Eukaryota</taxon>
        <taxon>Fungi</taxon>
        <taxon>Dikarya</taxon>
        <taxon>Ascomycota</taxon>
        <taxon>Saccharomycotina</taxon>
        <taxon>Pichiomycetes</taxon>
        <taxon>Debaryomycetaceae</taxon>
        <taxon>Suhomyces</taxon>
    </lineage>
</organism>
<evidence type="ECO:0000256" key="7">
    <source>
        <dbReference type="ARBA" id="ARBA00023163"/>
    </source>
</evidence>
<evidence type="ECO:0000313" key="11">
    <source>
        <dbReference type="Proteomes" id="UP000094285"/>
    </source>
</evidence>
<protein>
    <recommendedName>
        <fullName evidence="2">histone acetyltransferase</fullName>
        <ecNumber evidence="2">2.3.1.48</ecNumber>
    </recommendedName>
</protein>
<keyword evidence="11" id="KW-1185">Reference proteome</keyword>
<evidence type="ECO:0000256" key="3">
    <source>
        <dbReference type="ARBA" id="ARBA00022679"/>
    </source>
</evidence>
<evidence type="ECO:0000256" key="1">
    <source>
        <dbReference type="ARBA" id="ARBA00004123"/>
    </source>
</evidence>
<keyword evidence="5" id="KW-0007">Acetylation</keyword>
<dbReference type="PANTHER" id="PTHR31571:SF2">
    <property type="entry name" value="HISTONE ACETYLTRANSFERASE RTT109"/>
    <property type="match status" value="1"/>
</dbReference>
<accession>A0A1E4SCG4</accession>
<sequence>MDGLKASLAQQLPKNAKFNLFYVQSKPAYVKPLVNVRKSLEERPSTIKIRHFFNLIDAAKDVIVFGIEIVVYLTFQGAKLEQNVFVSKCDTVGLFNHNVRIGPVVKVLLDWVILFDLRHYNLKTRKEMKKESTDSLTPSSKEYNIFKTDTLVYLEKISEKLASGPEYYSSIKYYNKSTPHKKESSDSKSLVLPPHQTIKISLFAKAAQQYLFPSSFKNKNKHVVNGVKLLEWWLRVIDQNLSGKPGAQCKLLIPGLAEQPTSKFLTNLSNSWTVGHIFNASNLAIYNIPLFPDDPKGRFLEHLIVENNYQKMENDRFYEELGCRQEFRLGDVVGLIGAQIDGVPILKNEPNEEIVRNIISIRDYKQLVNLLKSEHYNIESDVRELVISKIPEFCNNKNFEHEEYIELTGTKEFVAQQKSDSNPVVNTLTVRKRSKGSEVPKVNNLTNLVKRKKKAV</sequence>
<keyword evidence="3" id="KW-0808">Transferase</keyword>
<dbReference type="PANTHER" id="PTHR31571">
    <property type="entry name" value="ALTERED INHERITANCE OF MITOCHONDRIA PROTEIN 6"/>
    <property type="match status" value="1"/>
</dbReference>
<dbReference type="STRING" id="984487.A0A1E4SCG4"/>
<name>A0A1E4SCG4_9ASCO</name>
<dbReference type="Pfam" id="PF08214">
    <property type="entry name" value="HAT_KAT11"/>
    <property type="match status" value="1"/>
</dbReference>
<gene>
    <name evidence="10" type="ORF">CANTADRAFT_55656</name>
</gene>
<dbReference type="GeneID" id="30984609"/>
<dbReference type="PROSITE" id="PS51728">
    <property type="entry name" value="RTT109_HAT"/>
    <property type="match status" value="1"/>
</dbReference>
<dbReference type="GO" id="GO:0032931">
    <property type="term" value="F:histone H3K56 acetyltransferase activity"/>
    <property type="evidence" value="ECO:0007669"/>
    <property type="project" value="TreeGrafter"/>
</dbReference>
<proteinExistence type="predicted"/>
<keyword evidence="8" id="KW-0539">Nucleus</keyword>
<dbReference type="RefSeq" id="XP_020062333.1">
    <property type="nucleotide sequence ID" value="XM_020210473.1"/>
</dbReference>
<dbReference type="InterPro" id="IPR016849">
    <property type="entry name" value="Rtt109"/>
</dbReference>
<reference evidence="11" key="1">
    <citation type="submission" date="2016-05" db="EMBL/GenBank/DDBJ databases">
        <title>Comparative genomics of biotechnologically important yeasts.</title>
        <authorList>
            <consortium name="DOE Joint Genome Institute"/>
            <person name="Riley R."/>
            <person name="Haridas S."/>
            <person name="Wolfe K.H."/>
            <person name="Lopes M.R."/>
            <person name="Hittinger C.T."/>
            <person name="Goker M."/>
            <person name="Salamov A."/>
            <person name="Wisecaver J."/>
            <person name="Long T.M."/>
            <person name="Aerts A.L."/>
            <person name="Barry K."/>
            <person name="Choi C."/>
            <person name="Clum A."/>
            <person name="Coughlan A.Y."/>
            <person name="Deshpande S."/>
            <person name="Douglass A.P."/>
            <person name="Hanson S.J."/>
            <person name="Klenk H.-P."/>
            <person name="Labutti K."/>
            <person name="Lapidus A."/>
            <person name="Lindquist E."/>
            <person name="Lipzen A."/>
            <person name="Meier-Kolthoff J.P."/>
            <person name="Ohm R.A."/>
            <person name="Otillar R.P."/>
            <person name="Pangilinan J."/>
            <person name="Peng Y."/>
            <person name="Rokas A."/>
            <person name="Rosa C.A."/>
            <person name="Scheuner C."/>
            <person name="Sibirny A.A."/>
            <person name="Slot J.C."/>
            <person name="Stielow J.B."/>
            <person name="Sun H."/>
            <person name="Kurtzman C.P."/>
            <person name="Blackwell M."/>
            <person name="Grigoriev I.V."/>
            <person name="Jeffries T.W."/>
        </authorList>
    </citation>
    <scope>NUCLEOTIDE SEQUENCE [LARGE SCALE GENOMIC DNA]</scope>
    <source>
        <strain evidence="11">NRRL Y-17324</strain>
    </source>
</reference>
<dbReference type="EC" id="2.3.1.48" evidence="2"/>
<dbReference type="GO" id="GO:0005634">
    <property type="term" value="C:nucleus"/>
    <property type="evidence" value="ECO:0007669"/>
    <property type="project" value="UniProtKB-SubCell"/>
</dbReference>
<dbReference type="SMART" id="SM01250">
    <property type="entry name" value="KAT11"/>
    <property type="match status" value="1"/>
</dbReference>
<evidence type="ECO:0000256" key="8">
    <source>
        <dbReference type="ARBA" id="ARBA00023242"/>
    </source>
</evidence>
<dbReference type="OrthoDB" id="3361892at2759"/>
<dbReference type="InterPro" id="IPR013178">
    <property type="entry name" value="Histone_AcTrfase_Rtt109/CBP"/>
</dbReference>
<comment type="subcellular location">
    <subcellularLocation>
        <location evidence="1">Nucleus</location>
    </subcellularLocation>
</comment>
<evidence type="ECO:0000256" key="6">
    <source>
        <dbReference type="ARBA" id="ARBA00023015"/>
    </source>
</evidence>
<evidence type="ECO:0000313" key="10">
    <source>
        <dbReference type="EMBL" id="ODV77211.1"/>
    </source>
</evidence>
<keyword evidence="4" id="KW-0227">DNA damage</keyword>
<dbReference type="GO" id="GO:0006974">
    <property type="term" value="P:DNA damage response"/>
    <property type="evidence" value="ECO:0007669"/>
    <property type="project" value="UniProtKB-KW"/>
</dbReference>
<evidence type="ECO:0000256" key="9">
    <source>
        <dbReference type="ARBA" id="ARBA00048940"/>
    </source>
</evidence>
<comment type="catalytic activity">
    <reaction evidence="9">
        <text>L-lysyl-[histone] + acetyl-CoA = N(6)-acetyl-L-lysyl-[histone] + CoA + H(+)</text>
        <dbReference type="Rhea" id="RHEA:21992"/>
        <dbReference type="Rhea" id="RHEA-COMP:9845"/>
        <dbReference type="Rhea" id="RHEA-COMP:11338"/>
        <dbReference type="ChEBI" id="CHEBI:15378"/>
        <dbReference type="ChEBI" id="CHEBI:29969"/>
        <dbReference type="ChEBI" id="CHEBI:57287"/>
        <dbReference type="ChEBI" id="CHEBI:57288"/>
        <dbReference type="ChEBI" id="CHEBI:61930"/>
        <dbReference type="EC" id="2.3.1.48"/>
    </reaction>
    <physiologicalReaction direction="left-to-right" evidence="9">
        <dbReference type="Rhea" id="RHEA:21993"/>
    </physiologicalReaction>
</comment>
<evidence type="ECO:0000256" key="4">
    <source>
        <dbReference type="ARBA" id="ARBA00022763"/>
    </source>
</evidence>
<dbReference type="GO" id="GO:0006355">
    <property type="term" value="P:regulation of DNA-templated transcription"/>
    <property type="evidence" value="ECO:0007669"/>
    <property type="project" value="InterPro"/>
</dbReference>